<sequence length="303" mass="35838">MKLICKHLAFILLLFYSTNSSAQSVLWIVEGNGLEKPSYIFGSVHEMCQHNFKWDIKIERAMKITKRVCFEIDINNIFELFRQKRIEKMPDGYSLKDFYSEEDYELVSTYFKEKFKINVEKKDNISPLFLMMNAAYKGQKEICKKRISYDYEILRLYKEKYTLPVNVNKVDGLETAEERDHILKKISYQRQADIILHVIRQESIEKTSSALEYAQMISSYYRMDIDEIRESSSTDPEIRDFENNIIDARNELWVKKMPKMMENNPTFFVVGAAHLGGDFGLINLLKDEGYTVRPLKMTWDKKL</sequence>
<proteinExistence type="predicted"/>
<accession>A0ABU5SIK5</accession>
<name>A0ABU5SIK5_9BACT</name>
<dbReference type="InterPro" id="IPR002816">
    <property type="entry name" value="TraB/PrgY/GumN_fam"/>
</dbReference>
<feature type="chain" id="PRO_5047534626" evidence="1">
    <location>
        <begin position="23"/>
        <end position="303"/>
    </location>
</feature>
<dbReference type="PANTHER" id="PTHR40590:SF1">
    <property type="entry name" value="CYTOPLASMIC PROTEIN"/>
    <property type="match status" value="1"/>
</dbReference>
<feature type="signal peptide" evidence="1">
    <location>
        <begin position="1"/>
        <end position="22"/>
    </location>
</feature>
<gene>
    <name evidence="2" type="ORF">VB798_09795</name>
</gene>
<dbReference type="Proteomes" id="UP001302222">
    <property type="component" value="Unassembled WGS sequence"/>
</dbReference>
<evidence type="ECO:0000313" key="3">
    <source>
        <dbReference type="Proteomes" id="UP001302222"/>
    </source>
</evidence>
<reference evidence="2 3" key="1">
    <citation type="submission" date="2023-12" db="EMBL/GenBank/DDBJ databases">
        <title>Novel species of the genus Arcicella isolated from rivers.</title>
        <authorList>
            <person name="Lu H."/>
        </authorList>
    </citation>
    <scope>NUCLEOTIDE SEQUENCE [LARGE SCALE GENOMIC DNA]</scope>
    <source>
        <strain evidence="2 3">DC25W</strain>
    </source>
</reference>
<protein>
    <submittedName>
        <fullName evidence="2">TraB/GumN family protein</fullName>
    </submittedName>
</protein>
<dbReference type="CDD" id="cd14789">
    <property type="entry name" value="Tiki"/>
    <property type="match status" value="1"/>
</dbReference>
<comment type="caution">
    <text evidence="2">The sequence shown here is derived from an EMBL/GenBank/DDBJ whole genome shotgun (WGS) entry which is preliminary data.</text>
</comment>
<dbReference type="PANTHER" id="PTHR40590">
    <property type="entry name" value="CYTOPLASMIC PROTEIN-RELATED"/>
    <property type="match status" value="1"/>
</dbReference>
<dbReference type="InterPro" id="IPR047111">
    <property type="entry name" value="YbaP-like"/>
</dbReference>
<keyword evidence="1" id="KW-0732">Signal</keyword>
<dbReference type="RefSeq" id="WP_323258297.1">
    <property type="nucleotide sequence ID" value="NZ_JAYGIM010000007.1"/>
</dbReference>
<evidence type="ECO:0000313" key="2">
    <source>
        <dbReference type="EMBL" id="MEA5426864.1"/>
    </source>
</evidence>
<evidence type="ECO:0000256" key="1">
    <source>
        <dbReference type="SAM" id="SignalP"/>
    </source>
</evidence>
<dbReference type="Pfam" id="PF01963">
    <property type="entry name" value="TraB_PrgY_gumN"/>
    <property type="match status" value="1"/>
</dbReference>
<dbReference type="EMBL" id="JAYGIM010000007">
    <property type="protein sequence ID" value="MEA5426864.1"/>
    <property type="molecule type" value="Genomic_DNA"/>
</dbReference>
<keyword evidence="3" id="KW-1185">Reference proteome</keyword>
<organism evidence="2 3">
    <name type="scientific">Arcicella lustrica</name>
    <dbReference type="NCBI Taxonomy" id="2984196"/>
    <lineage>
        <taxon>Bacteria</taxon>
        <taxon>Pseudomonadati</taxon>
        <taxon>Bacteroidota</taxon>
        <taxon>Cytophagia</taxon>
        <taxon>Cytophagales</taxon>
        <taxon>Flectobacillaceae</taxon>
        <taxon>Arcicella</taxon>
    </lineage>
</organism>